<reference evidence="3 4" key="1">
    <citation type="submission" date="2019-05" db="EMBL/GenBank/DDBJ databases">
        <title>Draft Whole-Genome sequence of the green sulfur bacterium Prosthecochloris vibrioformis DSM 260.</title>
        <authorList>
            <person name="Meyer T.E."/>
            <person name="Kyndt J.A."/>
        </authorList>
    </citation>
    <scope>NUCLEOTIDE SEQUENCE [LARGE SCALE GENOMIC DNA]</scope>
    <source>
        <strain evidence="3 4">DSM 260</strain>
    </source>
</reference>
<dbReference type="AlphaFoldDB" id="A0A5C4RYN4"/>
<evidence type="ECO:0000256" key="2">
    <source>
        <dbReference type="SAM" id="SignalP"/>
    </source>
</evidence>
<keyword evidence="4" id="KW-1185">Reference proteome</keyword>
<dbReference type="RefSeq" id="WP_068868259.1">
    <property type="nucleotide sequence ID" value="NZ_VDCI01000007.1"/>
</dbReference>
<organism evidence="3 4">
    <name type="scientific">Prosthecochloris vibrioformis</name>
    <name type="common">Chlorobium vibrioforme</name>
    <dbReference type="NCBI Taxonomy" id="1098"/>
    <lineage>
        <taxon>Bacteria</taxon>
        <taxon>Pseudomonadati</taxon>
        <taxon>Chlorobiota</taxon>
        <taxon>Chlorobiia</taxon>
        <taxon>Chlorobiales</taxon>
        <taxon>Chlorobiaceae</taxon>
        <taxon>Prosthecochloris</taxon>
    </lineage>
</organism>
<dbReference type="PANTHER" id="PTHR36842">
    <property type="entry name" value="PROTEIN TOLB HOMOLOG"/>
    <property type="match status" value="1"/>
</dbReference>
<dbReference type="EMBL" id="VDCI01000007">
    <property type="protein sequence ID" value="TNJ36204.1"/>
    <property type="molecule type" value="Genomic_DNA"/>
</dbReference>
<accession>A0A5C4RYN4</accession>
<dbReference type="PANTHER" id="PTHR36842:SF1">
    <property type="entry name" value="PROTEIN TOLB"/>
    <property type="match status" value="1"/>
</dbReference>
<feature type="signal peptide" evidence="2">
    <location>
        <begin position="1"/>
        <end position="28"/>
    </location>
</feature>
<dbReference type="InterPro" id="IPR011042">
    <property type="entry name" value="6-blade_b-propeller_TolB-like"/>
</dbReference>
<comment type="caution">
    <text evidence="3">The sequence shown here is derived from an EMBL/GenBank/DDBJ whole genome shotgun (WGS) entry which is preliminary data.</text>
</comment>
<keyword evidence="2" id="KW-0732">Signal</keyword>
<proteinExistence type="inferred from homology"/>
<dbReference type="InterPro" id="IPR011659">
    <property type="entry name" value="WD40"/>
</dbReference>
<dbReference type="Pfam" id="PF07676">
    <property type="entry name" value="PD40"/>
    <property type="match status" value="4"/>
</dbReference>
<dbReference type="Proteomes" id="UP000309544">
    <property type="component" value="Unassembled WGS sequence"/>
</dbReference>
<evidence type="ECO:0000313" key="4">
    <source>
        <dbReference type="Proteomes" id="UP000309544"/>
    </source>
</evidence>
<evidence type="ECO:0000256" key="1">
    <source>
        <dbReference type="ARBA" id="ARBA00009820"/>
    </source>
</evidence>
<feature type="chain" id="PRO_5023035181" evidence="2">
    <location>
        <begin position="29"/>
        <end position="441"/>
    </location>
</feature>
<sequence length="441" mass="48925">MTYTSSRAFLVWSLLIVFLFATSPSLHAVESGEYIRIAKAGERRIPLVLRGLDHKRSKDARYADGTDAIIRNGLEYTGMFAILGSPMNLFTGGTMFDPERRRVNMASLGSVGAELYAGGVLERDGGDVVLHMEVYDVLSGRRLLGKSYRGDRKKLREPAHEFCADLVELLTGKPSVFRSRIAYVGLNGGQKEIYMAAFDGFGAEQVTRTGGLAMTPSLSGDSSRLAYLAYIEGFPELHIMDMKQGDIVPVRKKGVKIDPAWRNGSSECATTFSFDGDQEIYLVRSDGSISRRLTRARGIDVSPSFSPDGRLMAFVSSRHGVPQVFIKDLLTGKERRLTFNGRYNTQPSWSPAGDKIAYTSMQKNGEINIFTINADGTGLRQLTYRARHNEAPSWSPDGSMIMFSSSREGQKKLYVMNADGRNQRSLNLPGQQMQPSWSLYK</sequence>
<dbReference type="Gene3D" id="2.120.10.30">
    <property type="entry name" value="TolB, C-terminal domain"/>
    <property type="match status" value="2"/>
</dbReference>
<gene>
    <name evidence="3" type="ORF">FGF68_08155</name>
</gene>
<protein>
    <submittedName>
        <fullName evidence="3">Tol-Pal system beta propeller repeat protein TolB</fullName>
    </submittedName>
</protein>
<name>A0A5C4RYN4_PROVB</name>
<dbReference type="Gene3D" id="3.40.50.10070">
    <property type="entry name" value="TolB, N-terminal domain"/>
    <property type="match status" value="1"/>
</dbReference>
<dbReference type="SUPFAM" id="SSF69304">
    <property type="entry name" value="Tricorn protease N-terminal domain"/>
    <property type="match status" value="1"/>
</dbReference>
<evidence type="ECO:0000313" key="3">
    <source>
        <dbReference type="EMBL" id="TNJ36204.1"/>
    </source>
</evidence>
<comment type="similarity">
    <text evidence="1">Belongs to the TolB family.</text>
</comment>
<dbReference type="SUPFAM" id="SSF52964">
    <property type="entry name" value="TolB, N-terminal domain"/>
    <property type="match status" value="1"/>
</dbReference>